<dbReference type="Proteomes" id="UP000503349">
    <property type="component" value="Chromosome 2"/>
</dbReference>
<sequence length="54" mass="6140">MFSGHMEHLSSMLVSFFLCRNYSKSNCSLRSVSSNSTLYTQVQSLLFVETKNAK</sequence>
<reference evidence="2" key="2">
    <citation type="submission" date="2019-02" db="EMBL/GenBank/DDBJ databases">
        <title>Opniocepnalus argus Var Kimnra genome.</title>
        <authorList>
            <person name="Zhou C."/>
            <person name="Xiao S."/>
        </authorList>
    </citation>
    <scope>NUCLEOTIDE SEQUENCE [LARGE SCALE GENOMIC DNA]</scope>
</reference>
<keyword evidence="2" id="KW-1185">Reference proteome</keyword>
<organism evidence="1 2">
    <name type="scientific">Channa argus</name>
    <name type="common">Northern snakehead</name>
    <name type="synonym">Ophicephalus argus</name>
    <dbReference type="NCBI Taxonomy" id="215402"/>
    <lineage>
        <taxon>Eukaryota</taxon>
        <taxon>Metazoa</taxon>
        <taxon>Chordata</taxon>
        <taxon>Craniata</taxon>
        <taxon>Vertebrata</taxon>
        <taxon>Euteleostomi</taxon>
        <taxon>Actinopterygii</taxon>
        <taxon>Neopterygii</taxon>
        <taxon>Teleostei</taxon>
        <taxon>Neoteleostei</taxon>
        <taxon>Acanthomorphata</taxon>
        <taxon>Anabantaria</taxon>
        <taxon>Anabantiformes</taxon>
        <taxon>Channoidei</taxon>
        <taxon>Channidae</taxon>
        <taxon>Channa</taxon>
    </lineage>
</organism>
<gene>
    <name evidence="1" type="ORF">EXN66_Car002719</name>
</gene>
<dbReference type="AlphaFoldDB" id="A0A6G1P9X1"/>
<evidence type="ECO:0000313" key="2">
    <source>
        <dbReference type="Proteomes" id="UP000503349"/>
    </source>
</evidence>
<name>A0A6G1P9X1_CHAAH</name>
<protein>
    <submittedName>
        <fullName evidence="1">Uncharacterized protein</fullName>
    </submittedName>
</protein>
<reference evidence="1 2" key="1">
    <citation type="submission" date="2019-02" db="EMBL/GenBank/DDBJ databases">
        <title>Opniocepnalus argus genome.</title>
        <authorList>
            <person name="Zhou C."/>
            <person name="Xiao S."/>
        </authorList>
    </citation>
    <scope>NUCLEOTIDE SEQUENCE [LARGE SCALE GENOMIC DNA]</scope>
    <source>
        <strain evidence="1">OARG1902GOOAL</strain>
        <tissue evidence="1">Muscle</tissue>
    </source>
</reference>
<proteinExistence type="predicted"/>
<evidence type="ECO:0000313" key="1">
    <source>
        <dbReference type="EMBL" id="KAF3687047.1"/>
    </source>
</evidence>
<dbReference type="EMBL" id="CM015713">
    <property type="protein sequence ID" value="KAF3687047.1"/>
    <property type="molecule type" value="Genomic_DNA"/>
</dbReference>
<accession>A0A6G1P9X1</accession>